<dbReference type="GO" id="GO:0005794">
    <property type="term" value="C:Golgi apparatus"/>
    <property type="evidence" value="ECO:0007669"/>
    <property type="project" value="TreeGrafter"/>
</dbReference>
<keyword evidence="3" id="KW-1185">Reference proteome</keyword>
<gene>
    <name evidence="2" type="primary">ABSGL_05785.1 scaffold 7482</name>
</gene>
<dbReference type="AlphaFoldDB" id="A0A163J928"/>
<protein>
    <submittedName>
        <fullName evidence="2">Uncharacterized protein</fullName>
    </submittedName>
</protein>
<sequence length="148" mass="17393">MRDRYKMYQIFMMLLKFDFFFFLGFSVQYLALMIVVWWPDAATEEAHSTLVRELIAHIILSCTVTVLMLIVAYWGLRRERKIHMYLFIFLSMAMCVDMVLILVSVPVSIICLRNFNHGLMNHISHATSAHSMTPIGQEKPNTQRWSIE</sequence>
<evidence type="ECO:0000313" key="2">
    <source>
        <dbReference type="EMBL" id="SAM00110.1"/>
    </source>
</evidence>
<organism evidence="2">
    <name type="scientific">Absidia glauca</name>
    <name type="common">Pin mould</name>
    <dbReference type="NCBI Taxonomy" id="4829"/>
    <lineage>
        <taxon>Eukaryota</taxon>
        <taxon>Fungi</taxon>
        <taxon>Fungi incertae sedis</taxon>
        <taxon>Mucoromycota</taxon>
        <taxon>Mucoromycotina</taxon>
        <taxon>Mucoromycetes</taxon>
        <taxon>Mucorales</taxon>
        <taxon>Cunninghamellaceae</taxon>
        <taxon>Absidia</taxon>
    </lineage>
</organism>
<dbReference type="InterPro" id="IPR040410">
    <property type="entry name" value="UPF0658_Golgi"/>
</dbReference>
<keyword evidence="1" id="KW-0812">Transmembrane</keyword>
<dbReference type="Proteomes" id="UP000078561">
    <property type="component" value="Unassembled WGS sequence"/>
</dbReference>
<proteinExistence type="predicted"/>
<keyword evidence="1" id="KW-1133">Transmembrane helix</keyword>
<accession>A0A163J928</accession>
<dbReference type="InParanoid" id="A0A163J928"/>
<dbReference type="PANTHER" id="PTHR34391">
    <property type="entry name" value="UPF0658 GOLGI APPARATUS MEMBRANE PROTEIN C1952.10C-RELATED"/>
    <property type="match status" value="1"/>
</dbReference>
<dbReference type="OrthoDB" id="2448307at2759"/>
<feature type="transmembrane region" description="Helical" evidence="1">
    <location>
        <begin position="54"/>
        <end position="74"/>
    </location>
</feature>
<dbReference type="OMA" id="NTQRWSI"/>
<dbReference type="PANTHER" id="PTHR34391:SF1">
    <property type="entry name" value="UPF0658 GOLGI APPARATUS MEMBRANE PROTEIN C1952.10C-RELATED"/>
    <property type="match status" value="1"/>
</dbReference>
<dbReference type="EMBL" id="LT553140">
    <property type="protein sequence ID" value="SAM00110.1"/>
    <property type="molecule type" value="Genomic_DNA"/>
</dbReference>
<feature type="transmembrane region" description="Helical" evidence="1">
    <location>
        <begin position="86"/>
        <end position="110"/>
    </location>
</feature>
<evidence type="ECO:0000256" key="1">
    <source>
        <dbReference type="SAM" id="Phobius"/>
    </source>
</evidence>
<name>A0A163J928_ABSGL</name>
<evidence type="ECO:0000313" key="3">
    <source>
        <dbReference type="Proteomes" id="UP000078561"/>
    </source>
</evidence>
<reference evidence="2" key="1">
    <citation type="submission" date="2016-04" db="EMBL/GenBank/DDBJ databases">
        <authorList>
            <person name="Evans L.H."/>
            <person name="Alamgir A."/>
            <person name="Owens N."/>
            <person name="Weber N.D."/>
            <person name="Virtaneva K."/>
            <person name="Barbian K."/>
            <person name="Babar A."/>
            <person name="Rosenke K."/>
        </authorList>
    </citation>
    <scope>NUCLEOTIDE SEQUENCE [LARGE SCALE GENOMIC DNA]</scope>
    <source>
        <strain evidence="2">CBS 101.48</strain>
    </source>
</reference>
<feature type="transmembrane region" description="Helical" evidence="1">
    <location>
        <begin position="20"/>
        <end position="39"/>
    </location>
</feature>
<keyword evidence="1" id="KW-0472">Membrane</keyword>